<comment type="caution">
    <text evidence="2">The sequence shown here is derived from an EMBL/GenBank/DDBJ whole genome shotgun (WGS) entry which is preliminary data.</text>
</comment>
<evidence type="ECO:0000313" key="3">
    <source>
        <dbReference type="Proteomes" id="UP001172630"/>
    </source>
</evidence>
<evidence type="ECO:0000256" key="1">
    <source>
        <dbReference type="SAM" id="Phobius"/>
    </source>
</evidence>
<feature type="transmembrane region" description="Helical" evidence="1">
    <location>
        <begin position="43"/>
        <end position="64"/>
    </location>
</feature>
<proteinExistence type="predicted"/>
<dbReference type="Pfam" id="PF10823">
    <property type="entry name" value="DUF2568"/>
    <property type="match status" value="1"/>
</dbReference>
<organism evidence="2 3">
    <name type="scientific">Rhizobium calliandrae</name>
    <dbReference type="NCBI Taxonomy" id="1312182"/>
    <lineage>
        <taxon>Bacteria</taxon>
        <taxon>Pseudomonadati</taxon>
        <taxon>Pseudomonadota</taxon>
        <taxon>Alphaproteobacteria</taxon>
        <taxon>Hyphomicrobiales</taxon>
        <taxon>Rhizobiaceae</taxon>
        <taxon>Rhizobium/Agrobacterium group</taxon>
        <taxon>Rhizobium</taxon>
    </lineage>
</organism>
<evidence type="ECO:0000313" key="2">
    <source>
        <dbReference type="EMBL" id="MDL2410777.1"/>
    </source>
</evidence>
<accession>A0ABT7KRG2</accession>
<keyword evidence="1" id="KW-0812">Transmembrane</keyword>
<keyword evidence="1" id="KW-1133">Transmembrane helix</keyword>
<keyword evidence="1" id="KW-0472">Membrane</keyword>
<keyword evidence="3" id="KW-1185">Reference proteome</keyword>
<gene>
    <name evidence="2" type="ORF">PY650_35590</name>
</gene>
<name>A0ABT7KRG2_9HYPH</name>
<dbReference type="EMBL" id="JARFYN010000108">
    <property type="protein sequence ID" value="MDL2410777.1"/>
    <property type="molecule type" value="Genomic_DNA"/>
</dbReference>
<dbReference type="RefSeq" id="WP_285884745.1">
    <property type="nucleotide sequence ID" value="NZ_JARFYN010000108.1"/>
</dbReference>
<protein>
    <submittedName>
        <fullName evidence="2">YrdB family protein</fullName>
    </submittedName>
</protein>
<reference evidence="2" key="1">
    <citation type="submission" date="2023-06" db="EMBL/GenBank/DDBJ databases">
        <title>Phylogenetic Diversity of Rhizobium strains.</title>
        <authorList>
            <person name="Moura F.T."/>
            <person name="Helene L.C.F."/>
            <person name="Hungria M."/>
        </authorList>
    </citation>
    <scope>NUCLEOTIDE SEQUENCE</scope>
    <source>
        <strain evidence="2">CCGE524</strain>
    </source>
</reference>
<sequence length="120" mass="12599">MSERIQRRGGQTVRATVLGIRFSLKLCILASLAIFAAHLDVTGLVQVLLGLVFCVMSAAVWGAFLSPKRKHEIGLAGRLALEAAFFAGAALILAYVGWPVSALALIAVAVADRIALALIS</sequence>
<dbReference type="Proteomes" id="UP001172630">
    <property type="component" value="Unassembled WGS sequence"/>
</dbReference>
<feature type="transmembrane region" description="Helical" evidence="1">
    <location>
        <begin position="12"/>
        <end position="37"/>
    </location>
</feature>
<dbReference type="InterPro" id="IPR021214">
    <property type="entry name" value="DUF2568"/>
</dbReference>